<reference evidence="1" key="1">
    <citation type="submission" date="2018-06" db="EMBL/GenBank/DDBJ databases">
        <authorList>
            <person name="Zhirakovskaya E."/>
        </authorList>
    </citation>
    <scope>NUCLEOTIDE SEQUENCE</scope>
</reference>
<accession>A0A3B0S895</accession>
<evidence type="ECO:0000313" key="1">
    <source>
        <dbReference type="EMBL" id="VAW00500.1"/>
    </source>
</evidence>
<gene>
    <name evidence="1" type="ORF">MNBD_ALPHA01-844</name>
</gene>
<proteinExistence type="predicted"/>
<organism evidence="1">
    <name type="scientific">hydrothermal vent metagenome</name>
    <dbReference type="NCBI Taxonomy" id="652676"/>
    <lineage>
        <taxon>unclassified sequences</taxon>
        <taxon>metagenomes</taxon>
        <taxon>ecological metagenomes</taxon>
    </lineage>
</organism>
<name>A0A3B0S895_9ZZZZ</name>
<dbReference type="EMBL" id="UOEJ01000135">
    <property type="protein sequence ID" value="VAW00500.1"/>
    <property type="molecule type" value="Genomic_DNA"/>
</dbReference>
<protein>
    <submittedName>
        <fullName evidence="1">Uncharacterized protein</fullName>
    </submittedName>
</protein>
<sequence>MLIVKNKILAIILMLLVSVGQTASAAEVSCNMDINQVTMEQDMDVSCMKDMDMSSQNRPDDAADDTTDCSNANMAEYCDLNCHCPSGDVTSAILLATPNGSWEMALLQKNTKSPYLIIMQFPTALYRPPISL</sequence>
<dbReference type="AlphaFoldDB" id="A0A3B0S895"/>